<sequence length="127" mass="14289">MAQATGFASESRSWRENQQLSGINTKPGTIPPLLRRPASRRQQPATVQQLRGVKRVPTAAASARVGVFGRQPSQQWWVRRVTVVRHDHDGERFAVATSAGTVAKLQHVHGRHGALAEWHQQQKRYNR</sequence>
<evidence type="ECO:0000313" key="2">
    <source>
        <dbReference type="EMBL" id="CAG6568456.1"/>
    </source>
</evidence>
<name>A0A8D8JG57_CULPI</name>
<accession>A0A8D8JG57</accession>
<evidence type="ECO:0000256" key="1">
    <source>
        <dbReference type="SAM" id="MobiDB-lite"/>
    </source>
</evidence>
<organism evidence="2">
    <name type="scientific">Culex pipiens</name>
    <name type="common">House mosquito</name>
    <dbReference type="NCBI Taxonomy" id="7175"/>
    <lineage>
        <taxon>Eukaryota</taxon>
        <taxon>Metazoa</taxon>
        <taxon>Ecdysozoa</taxon>
        <taxon>Arthropoda</taxon>
        <taxon>Hexapoda</taxon>
        <taxon>Insecta</taxon>
        <taxon>Pterygota</taxon>
        <taxon>Neoptera</taxon>
        <taxon>Endopterygota</taxon>
        <taxon>Diptera</taxon>
        <taxon>Nematocera</taxon>
        <taxon>Culicoidea</taxon>
        <taxon>Culicidae</taxon>
        <taxon>Culicinae</taxon>
        <taxon>Culicini</taxon>
        <taxon>Culex</taxon>
        <taxon>Culex</taxon>
    </lineage>
</organism>
<feature type="compositionally biased region" description="Polar residues" evidence="1">
    <location>
        <begin position="40"/>
        <end position="49"/>
    </location>
</feature>
<protein>
    <submittedName>
        <fullName evidence="2">(northern house mosquito) hypothetical protein</fullName>
    </submittedName>
</protein>
<dbReference type="EMBL" id="HBUE01174536">
    <property type="protein sequence ID" value="CAG6516938.1"/>
    <property type="molecule type" value="Transcribed_RNA"/>
</dbReference>
<proteinExistence type="predicted"/>
<feature type="region of interest" description="Disordered" evidence="1">
    <location>
        <begin position="1"/>
        <end position="54"/>
    </location>
</feature>
<reference evidence="2" key="1">
    <citation type="submission" date="2021-05" db="EMBL/GenBank/DDBJ databases">
        <authorList>
            <person name="Alioto T."/>
            <person name="Alioto T."/>
            <person name="Gomez Garrido J."/>
        </authorList>
    </citation>
    <scope>NUCLEOTIDE SEQUENCE</scope>
</reference>
<feature type="compositionally biased region" description="Polar residues" evidence="1">
    <location>
        <begin position="1"/>
        <end position="27"/>
    </location>
</feature>
<dbReference type="EMBL" id="HBUE01280051">
    <property type="protein sequence ID" value="CAG6568456.1"/>
    <property type="molecule type" value="Transcribed_RNA"/>
</dbReference>
<dbReference type="AlphaFoldDB" id="A0A8D8JG57"/>